<dbReference type="EMBL" id="LAZR01025806">
    <property type="protein sequence ID" value="KKL70749.1"/>
    <property type="molecule type" value="Genomic_DNA"/>
</dbReference>
<comment type="caution">
    <text evidence="1">The sequence shown here is derived from an EMBL/GenBank/DDBJ whole genome shotgun (WGS) entry which is preliminary data.</text>
</comment>
<name>A0A0F9E9X9_9ZZZZ</name>
<dbReference type="AlphaFoldDB" id="A0A0F9E9X9"/>
<accession>A0A0F9E9X9</accession>
<reference evidence="1" key="1">
    <citation type="journal article" date="2015" name="Nature">
        <title>Complex archaea that bridge the gap between prokaryotes and eukaryotes.</title>
        <authorList>
            <person name="Spang A."/>
            <person name="Saw J.H."/>
            <person name="Jorgensen S.L."/>
            <person name="Zaremba-Niedzwiedzka K."/>
            <person name="Martijn J."/>
            <person name="Lind A.E."/>
            <person name="van Eijk R."/>
            <person name="Schleper C."/>
            <person name="Guy L."/>
            <person name="Ettema T.J."/>
        </authorList>
    </citation>
    <scope>NUCLEOTIDE SEQUENCE</scope>
</reference>
<evidence type="ECO:0000313" key="1">
    <source>
        <dbReference type="EMBL" id="KKL70749.1"/>
    </source>
</evidence>
<sequence length="63" mass="7092">MAKEYTRSISIIRQLLTSGRLILFDDFETLLRFNESGTGGDSIFELDPNNAYSGKQCLHLPVV</sequence>
<protein>
    <submittedName>
        <fullName evidence="1">Uncharacterized protein</fullName>
    </submittedName>
</protein>
<proteinExistence type="predicted"/>
<organism evidence="1">
    <name type="scientific">marine sediment metagenome</name>
    <dbReference type="NCBI Taxonomy" id="412755"/>
    <lineage>
        <taxon>unclassified sequences</taxon>
        <taxon>metagenomes</taxon>
        <taxon>ecological metagenomes</taxon>
    </lineage>
</organism>
<gene>
    <name evidence="1" type="ORF">LCGC14_2101810</name>
</gene>